<accession>A0ABP0L2G3</accession>
<dbReference type="InterPro" id="IPR032675">
    <property type="entry name" value="LRR_dom_sf"/>
</dbReference>
<evidence type="ECO:0000313" key="5">
    <source>
        <dbReference type="Proteomes" id="UP001642464"/>
    </source>
</evidence>
<gene>
    <name evidence="4" type="ORF">SCF082_LOCUS20308</name>
</gene>
<dbReference type="EMBL" id="CAXAMM010014118">
    <property type="protein sequence ID" value="CAK9032991.1"/>
    <property type="molecule type" value="Genomic_DNA"/>
</dbReference>
<keyword evidence="2" id="KW-0433">Leucine-rich repeat</keyword>
<keyword evidence="5" id="KW-1185">Reference proteome</keyword>
<dbReference type="Proteomes" id="UP001642464">
    <property type="component" value="Unassembled WGS sequence"/>
</dbReference>
<evidence type="ECO:0000256" key="1">
    <source>
        <dbReference type="ARBA" id="ARBA00022468"/>
    </source>
</evidence>
<protein>
    <submittedName>
        <fullName evidence="4">LRR and CARD domains-containing protein 3 (Nucleotide-binding oligomerization domain protein 3</fullName>
    </submittedName>
</protein>
<evidence type="ECO:0000313" key="4">
    <source>
        <dbReference type="EMBL" id="CAK9032991.1"/>
    </source>
</evidence>
<dbReference type="PANTHER" id="PTHR24113">
    <property type="entry name" value="RAN GTPASE-ACTIVATING PROTEIN 1"/>
    <property type="match status" value="1"/>
</dbReference>
<reference evidence="4 5" key="1">
    <citation type="submission" date="2024-02" db="EMBL/GenBank/DDBJ databases">
        <authorList>
            <person name="Chen Y."/>
            <person name="Shah S."/>
            <person name="Dougan E. K."/>
            <person name="Thang M."/>
            <person name="Chan C."/>
        </authorList>
    </citation>
    <scope>NUCLEOTIDE SEQUENCE [LARGE SCALE GENOMIC DNA]</scope>
</reference>
<evidence type="ECO:0000256" key="2">
    <source>
        <dbReference type="ARBA" id="ARBA00022614"/>
    </source>
</evidence>
<proteinExistence type="predicted"/>
<feature type="non-terminal residue" evidence="4">
    <location>
        <position position="1"/>
    </location>
</feature>
<dbReference type="PANTHER" id="PTHR24113:SF12">
    <property type="entry name" value="RAN GTPASE-ACTIVATING PROTEIN 1"/>
    <property type="match status" value="1"/>
</dbReference>
<dbReference type="SUPFAM" id="SSF52047">
    <property type="entry name" value="RNI-like"/>
    <property type="match status" value="1"/>
</dbReference>
<name>A0ABP0L2G3_9DINO</name>
<evidence type="ECO:0000256" key="3">
    <source>
        <dbReference type="ARBA" id="ARBA00022737"/>
    </source>
</evidence>
<sequence>GAIALAEALKVNKTVEVLKFVNPNRIGPKGAKALAEALRVNTEARLPARRFQSPADIFPPPHVFDINSLLENEIGNEGATALAKALPTNRSALKVNQTVTMLKQVSRAPGGLLAK</sequence>
<keyword evidence="3" id="KW-0677">Repeat</keyword>
<dbReference type="InterPro" id="IPR027038">
    <property type="entry name" value="RanGap"/>
</dbReference>
<organism evidence="4 5">
    <name type="scientific">Durusdinium trenchii</name>
    <dbReference type="NCBI Taxonomy" id="1381693"/>
    <lineage>
        <taxon>Eukaryota</taxon>
        <taxon>Sar</taxon>
        <taxon>Alveolata</taxon>
        <taxon>Dinophyceae</taxon>
        <taxon>Suessiales</taxon>
        <taxon>Symbiodiniaceae</taxon>
        <taxon>Durusdinium</taxon>
    </lineage>
</organism>
<keyword evidence="1" id="KW-0343">GTPase activation</keyword>
<dbReference type="Gene3D" id="3.80.10.10">
    <property type="entry name" value="Ribonuclease Inhibitor"/>
    <property type="match status" value="1"/>
</dbReference>
<comment type="caution">
    <text evidence="4">The sequence shown here is derived from an EMBL/GenBank/DDBJ whole genome shotgun (WGS) entry which is preliminary data.</text>
</comment>